<dbReference type="PANTHER" id="PTHR42954">
    <property type="entry name" value="FE(2+) TRANSPORT PROTEIN A"/>
    <property type="match status" value="1"/>
</dbReference>
<keyword evidence="4" id="KW-1185">Reference proteome</keyword>
<dbReference type="PANTHER" id="PTHR42954:SF2">
    <property type="entry name" value="FE(2+) TRANSPORT PROTEIN A"/>
    <property type="match status" value="1"/>
</dbReference>
<sequence length="72" mass="7728">MKDLTSATIGSKVVVKDLAKESSYRKRLLDMGVTPGVTMQIIGKAPLGDPIEVAVRGYKLVLRKSEASAILL</sequence>
<feature type="domain" description="Ferrous iron transporter FeoA-like" evidence="2">
    <location>
        <begin position="2"/>
        <end position="72"/>
    </location>
</feature>
<evidence type="ECO:0000256" key="1">
    <source>
        <dbReference type="ARBA" id="ARBA00023004"/>
    </source>
</evidence>
<reference evidence="3 4" key="1">
    <citation type="submission" date="2019-03" db="EMBL/GenBank/DDBJ databases">
        <authorList>
            <person name="Kim M.K.M."/>
        </authorList>
    </citation>
    <scope>NUCLEOTIDE SEQUENCE [LARGE SCALE GENOMIC DNA]</scope>
    <source>
        <strain evidence="3 4">18JY21-1</strain>
    </source>
</reference>
<protein>
    <submittedName>
        <fullName evidence="3">Ferrous iron transport protein A</fullName>
    </submittedName>
</protein>
<evidence type="ECO:0000313" key="3">
    <source>
        <dbReference type="EMBL" id="TCZ78718.1"/>
    </source>
</evidence>
<dbReference type="RefSeq" id="WP_132417168.1">
    <property type="nucleotide sequence ID" value="NZ_SKFG01000004.1"/>
</dbReference>
<dbReference type="OrthoDB" id="9811076at2"/>
<evidence type="ECO:0000259" key="2">
    <source>
        <dbReference type="SMART" id="SM00899"/>
    </source>
</evidence>
<name>A0A4R4EKB5_9BACL</name>
<dbReference type="InterPro" id="IPR038157">
    <property type="entry name" value="FeoA_core_dom"/>
</dbReference>
<gene>
    <name evidence="3" type="ORF">E0485_06435</name>
</gene>
<evidence type="ECO:0000313" key="4">
    <source>
        <dbReference type="Proteomes" id="UP000295418"/>
    </source>
</evidence>
<dbReference type="EMBL" id="SKFG01000004">
    <property type="protein sequence ID" value="TCZ78718.1"/>
    <property type="molecule type" value="Genomic_DNA"/>
</dbReference>
<dbReference type="InterPro" id="IPR052713">
    <property type="entry name" value="FeoA"/>
</dbReference>
<dbReference type="InterPro" id="IPR008988">
    <property type="entry name" value="Transcriptional_repressor_C"/>
</dbReference>
<dbReference type="InterPro" id="IPR007167">
    <property type="entry name" value="Fe-transptr_FeoA-like"/>
</dbReference>
<comment type="caution">
    <text evidence="3">The sequence shown here is derived from an EMBL/GenBank/DDBJ whole genome shotgun (WGS) entry which is preliminary data.</text>
</comment>
<keyword evidence="1" id="KW-0408">Iron</keyword>
<dbReference type="SUPFAM" id="SSF50037">
    <property type="entry name" value="C-terminal domain of transcriptional repressors"/>
    <property type="match status" value="1"/>
</dbReference>
<dbReference type="Pfam" id="PF04023">
    <property type="entry name" value="FeoA"/>
    <property type="match status" value="1"/>
</dbReference>
<dbReference type="Gene3D" id="2.30.30.90">
    <property type="match status" value="1"/>
</dbReference>
<dbReference type="AlphaFoldDB" id="A0A4R4EKB5"/>
<accession>A0A4R4EKB5</accession>
<organism evidence="3 4">
    <name type="scientific">Paenibacillus albiflavus</name>
    <dbReference type="NCBI Taxonomy" id="2545760"/>
    <lineage>
        <taxon>Bacteria</taxon>
        <taxon>Bacillati</taxon>
        <taxon>Bacillota</taxon>
        <taxon>Bacilli</taxon>
        <taxon>Bacillales</taxon>
        <taxon>Paenibacillaceae</taxon>
        <taxon>Paenibacillus</taxon>
    </lineage>
</organism>
<dbReference type="SMART" id="SM00899">
    <property type="entry name" value="FeoA"/>
    <property type="match status" value="1"/>
</dbReference>
<dbReference type="Proteomes" id="UP000295418">
    <property type="component" value="Unassembled WGS sequence"/>
</dbReference>
<proteinExistence type="predicted"/>
<dbReference type="GO" id="GO:0046914">
    <property type="term" value="F:transition metal ion binding"/>
    <property type="evidence" value="ECO:0007669"/>
    <property type="project" value="InterPro"/>
</dbReference>